<dbReference type="GO" id="GO:0004106">
    <property type="term" value="F:chorismate mutase activity"/>
    <property type="evidence" value="ECO:0007669"/>
    <property type="project" value="UniProtKB-EC"/>
</dbReference>
<evidence type="ECO:0000256" key="8">
    <source>
        <dbReference type="ARBA" id="ARBA00014401"/>
    </source>
</evidence>
<dbReference type="InterPro" id="IPR002701">
    <property type="entry name" value="CM_II_prokaryot"/>
</dbReference>
<dbReference type="GO" id="GO:0046417">
    <property type="term" value="P:chorismate metabolic process"/>
    <property type="evidence" value="ECO:0007669"/>
    <property type="project" value="InterPro"/>
</dbReference>
<evidence type="ECO:0000256" key="1">
    <source>
        <dbReference type="ARBA" id="ARBA00000824"/>
    </source>
</evidence>
<comment type="pathway">
    <text evidence="4">Amino-acid biosynthesis; L-phenylalanine biosynthesis; phenylpyruvate from prephenate: step 1/1.</text>
</comment>
<keyword evidence="13" id="KW-0584">Phenylalanine biosynthesis</keyword>
<evidence type="ECO:0000256" key="6">
    <source>
        <dbReference type="ARBA" id="ARBA00012404"/>
    </source>
</evidence>
<evidence type="ECO:0000256" key="7">
    <source>
        <dbReference type="ARBA" id="ARBA00013147"/>
    </source>
</evidence>
<feature type="domain" description="Prephenate dehydratase" evidence="23">
    <location>
        <begin position="105"/>
        <end position="285"/>
    </location>
</feature>
<evidence type="ECO:0000259" key="23">
    <source>
        <dbReference type="PROSITE" id="PS51171"/>
    </source>
</evidence>
<evidence type="ECO:0000256" key="9">
    <source>
        <dbReference type="ARBA" id="ARBA00022490"/>
    </source>
</evidence>
<keyword evidence="16" id="KW-0511">Multifunctional enzyme</keyword>
<dbReference type="PANTHER" id="PTHR21022:SF19">
    <property type="entry name" value="PREPHENATE DEHYDRATASE-RELATED"/>
    <property type="match status" value="1"/>
</dbReference>
<feature type="site" description="Essential for prephenate dehydratase activity" evidence="21">
    <location>
        <position position="278"/>
    </location>
</feature>
<dbReference type="Proteomes" id="UP000298791">
    <property type="component" value="Chromosome"/>
</dbReference>
<evidence type="ECO:0000256" key="17">
    <source>
        <dbReference type="ARBA" id="ARBA00031175"/>
    </source>
</evidence>
<dbReference type="InterPro" id="IPR001086">
    <property type="entry name" value="Preph_deHydtase"/>
</dbReference>
<dbReference type="PROSITE" id="PS51168">
    <property type="entry name" value="CHORISMATE_MUT_2"/>
    <property type="match status" value="1"/>
</dbReference>
<name>A0A4D6XQK0_9GAMM</name>
<evidence type="ECO:0000256" key="20">
    <source>
        <dbReference type="PIRSR" id="PIRSR001500-1"/>
    </source>
</evidence>
<evidence type="ECO:0000256" key="11">
    <source>
        <dbReference type="ARBA" id="ARBA00022605"/>
    </source>
</evidence>
<dbReference type="SUPFAM" id="SSF55021">
    <property type="entry name" value="ACT-like"/>
    <property type="match status" value="1"/>
</dbReference>
<evidence type="ECO:0000256" key="3">
    <source>
        <dbReference type="ARBA" id="ARBA00004496"/>
    </source>
</evidence>
<dbReference type="SUPFAM" id="SSF53850">
    <property type="entry name" value="Periplasmic binding protein-like II"/>
    <property type="match status" value="1"/>
</dbReference>
<dbReference type="UniPathway" id="UPA00121">
    <property type="reaction ID" value="UER00345"/>
</dbReference>
<dbReference type="Pfam" id="PF00800">
    <property type="entry name" value="PDT"/>
    <property type="match status" value="1"/>
</dbReference>
<comment type="subcellular location">
    <subcellularLocation>
        <location evidence="3">Cytoplasm</location>
    </subcellularLocation>
</comment>
<dbReference type="Gene3D" id="1.20.59.10">
    <property type="entry name" value="Chorismate mutase"/>
    <property type="match status" value="1"/>
</dbReference>
<organism evidence="24 25">
    <name type="scientific">Buchnera aphidicola</name>
    <name type="common">Aphis nerii</name>
    <dbReference type="NCBI Taxonomy" id="1241835"/>
    <lineage>
        <taxon>Bacteria</taxon>
        <taxon>Pseudomonadati</taxon>
        <taxon>Pseudomonadota</taxon>
        <taxon>Gammaproteobacteria</taxon>
        <taxon>Enterobacterales</taxon>
        <taxon>Erwiniaceae</taxon>
        <taxon>Buchnera</taxon>
    </lineage>
</organism>
<evidence type="ECO:0000256" key="15">
    <source>
        <dbReference type="ARBA" id="ARBA00023239"/>
    </source>
</evidence>
<dbReference type="GO" id="GO:0004664">
    <property type="term" value="F:prephenate dehydratase activity"/>
    <property type="evidence" value="ECO:0007669"/>
    <property type="project" value="UniProtKB-EC"/>
</dbReference>
<comment type="pathway">
    <text evidence="5">Metabolic intermediate biosynthesis; prephenate biosynthesis; prephenate from chorismate: step 1/1.</text>
</comment>
<feature type="binding site" evidence="20">
    <location>
        <position position="52"/>
    </location>
    <ligand>
        <name>substrate</name>
    </ligand>
</feature>
<dbReference type="GO" id="GO:0005737">
    <property type="term" value="C:cytoplasm"/>
    <property type="evidence" value="ECO:0007669"/>
    <property type="project" value="UniProtKB-SubCell"/>
</dbReference>
<keyword evidence="12" id="KW-0057">Aromatic amino acid biosynthesis</keyword>
<evidence type="ECO:0000256" key="14">
    <source>
        <dbReference type="ARBA" id="ARBA00023235"/>
    </source>
</evidence>
<evidence type="ECO:0000256" key="13">
    <source>
        <dbReference type="ARBA" id="ARBA00023222"/>
    </source>
</evidence>
<dbReference type="Gene3D" id="3.30.70.260">
    <property type="match status" value="1"/>
</dbReference>
<evidence type="ECO:0000313" key="24">
    <source>
        <dbReference type="EMBL" id="QCI18926.1"/>
    </source>
</evidence>
<dbReference type="OrthoDB" id="9802281at2"/>
<dbReference type="FunFam" id="3.40.190.10:FF:000034">
    <property type="entry name" value="Chorismate mutase/prephenate dehydratase"/>
    <property type="match status" value="1"/>
</dbReference>
<dbReference type="SMART" id="SM00830">
    <property type="entry name" value="CM_2"/>
    <property type="match status" value="1"/>
</dbReference>
<dbReference type="GO" id="GO:0009094">
    <property type="term" value="P:L-phenylalanine biosynthetic process"/>
    <property type="evidence" value="ECO:0007669"/>
    <property type="project" value="UniProtKB-UniPathway"/>
</dbReference>
<dbReference type="PROSITE" id="PS00857">
    <property type="entry name" value="PREPHENATE_DEHYDR_1"/>
    <property type="match status" value="1"/>
</dbReference>
<evidence type="ECO:0000256" key="16">
    <source>
        <dbReference type="ARBA" id="ARBA00023268"/>
    </source>
</evidence>
<feature type="binding site" evidence="20">
    <location>
        <position position="28"/>
    </location>
    <ligand>
        <name>substrate</name>
    </ligand>
</feature>
<feature type="binding site" evidence="20">
    <location>
        <position position="88"/>
    </location>
    <ligand>
        <name>substrate</name>
    </ligand>
</feature>
<dbReference type="PROSITE" id="PS51171">
    <property type="entry name" value="PREPHENATE_DEHYDR_3"/>
    <property type="match status" value="1"/>
</dbReference>
<dbReference type="InterPro" id="IPR036979">
    <property type="entry name" value="CM_dom_sf"/>
</dbReference>
<comment type="function">
    <text evidence="2">Catalyzes the Claisen rearrangement of chorismate to prephenate and the decarboxylation/dehydration of prephenate to phenylpyruvate.</text>
</comment>
<evidence type="ECO:0000256" key="2">
    <source>
        <dbReference type="ARBA" id="ARBA00002364"/>
    </source>
</evidence>
<reference evidence="24 25" key="2">
    <citation type="submission" date="2019-05" db="EMBL/GenBank/DDBJ databases">
        <title>Genome evolution of the obligate endosymbiont Buchnera aphidicola.</title>
        <authorList>
            <person name="Moran N.A."/>
        </authorList>
    </citation>
    <scope>NUCLEOTIDE SEQUENCE [LARGE SCALE GENOMIC DNA]</scope>
    <source>
        <strain evidence="24 25">Ane</strain>
    </source>
</reference>
<keyword evidence="14 24" id="KW-0413">Isomerase</keyword>
<sequence length="377" mass="43548">MMFKNDLLSFRNEINNIDKKIVTLLAKRKKLVLNIAQSKIQNNQPIRDINREKNLLDKLTILGKKKNLNPNYITRLFELIIEESVLIQSELLEKHQNHKSTNKNIFAFLGPKGSYSYFAAFEYAKINFKILIEKECLNFEEVIQSVLNDESNFAILPIENTCSGPINELFDILKNINLFIVGEVSIHIDHCLLAIKNADLSIIKKIYSHPQPFKQCSNFIDQFPNWTIKHTNSTSDAIKKVIKYNQITNAALGSEIGNQIYGLKVLSKNISNQKNNITRFICLSKTPAKISYNTAVKTTVVFFLEKESKELSKIIFNLKENRKIITILTFYNINYNKKEKIFYLDIKESLSSNITQNIINKIQKITKFIKILGCYPI</sequence>
<evidence type="ECO:0000259" key="22">
    <source>
        <dbReference type="PROSITE" id="PS51168"/>
    </source>
</evidence>
<feature type="binding site" evidence="20">
    <location>
        <position position="48"/>
    </location>
    <ligand>
        <name>substrate</name>
    </ligand>
</feature>
<accession>A0A4D6XQK0</accession>
<dbReference type="AlphaFoldDB" id="A0A4D6XQK0"/>
<keyword evidence="10" id="KW-0021">Allosteric enzyme</keyword>
<dbReference type="InterPro" id="IPR008242">
    <property type="entry name" value="Chor_mutase/pphenate_deHydtase"/>
</dbReference>
<evidence type="ECO:0000256" key="5">
    <source>
        <dbReference type="ARBA" id="ARBA00004817"/>
    </source>
</evidence>
<evidence type="ECO:0000256" key="21">
    <source>
        <dbReference type="PIRSR" id="PIRSR001500-2"/>
    </source>
</evidence>
<dbReference type="EMBL" id="CP034885">
    <property type="protein sequence ID" value="QCI18926.1"/>
    <property type="molecule type" value="Genomic_DNA"/>
</dbReference>
<keyword evidence="15" id="KW-0456">Lyase</keyword>
<comment type="catalytic activity">
    <reaction evidence="1">
        <text>chorismate = prephenate</text>
        <dbReference type="Rhea" id="RHEA:13897"/>
        <dbReference type="ChEBI" id="CHEBI:29748"/>
        <dbReference type="ChEBI" id="CHEBI:29934"/>
        <dbReference type="EC" id="5.4.99.5"/>
    </reaction>
</comment>
<dbReference type="UniPathway" id="UPA00120">
    <property type="reaction ID" value="UER00203"/>
</dbReference>
<keyword evidence="9" id="KW-0963">Cytoplasm</keyword>
<gene>
    <name evidence="24" type="ORF">D9V64_01985</name>
</gene>
<dbReference type="EC" id="4.2.1.51" evidence="7"/>
<evidence type="ECO:0000256" key="18">
    <source>
        <dbReference type="ARBA" id="ARBA00031520"/>
    </source>
</evidence>
<dbReference type="PIRSF" id="PIRSF001500">
    <property type="entry name" value="Chor_mut_pdt_Ppr"/>
    <property type="match status" value="1"/>
</dbReference>
<evidence type="ECO:0000313" key="25">
    <source>
        <dbReference type="Proteomes" id="UP000298791"/>
    </source>
</evidence>
<evidence type="ECO:0000256" key="4">
    <source>
        <dbReference type="ARBA" id="ARBA00004741"/>
    </source>
</evidence>
<dbReference type="NCBIfam" id="TIGR01797">
    <property type="entry name" value="CM_P_1"/>
    <property type="match status" value="1"/>
</dbReference>
<evidence type="ECO:0000256" key="19">
    <source>
        <dbReference type="ARBA" id="ARBA00047848"/>
    </source>
</evidence>
<feature type="binding site" evidence="20">
    <location>
        <position position="11"/>
    </location>
    <ligand>
        <name>substrate</name>
    </ligand>
</feature>
<dbReference type="InterPro" id="IPR010952">
    <property type="entry name" value="CM_P_1"/>
</dbReference>
<dbReference type="Pfam" id="PF01817">
    <property type="entry name" value="CM_2"/>
    <property type="match status" value="1"/>
</dbReference>
<dbReference type="InterPro" id="IPR018528">
    <property type="entry name" value="Preph_deHydtase_CS"/>
</dbReference>
<dbReference type="CDD" id="cd13631">
    <property type="entry name" value="PBP2_Ct-PDT_like"/>
    <property type="match status" value="1"/>
</dbReference>
<evidence type="ECO:0000256" key="12">
    <source>
        <dbReference type="ARBA" id="ARBA00023141"/>
    </source>
</evidence>
<dbReference type="InterPro" id="IPR036263">
    <property type="entry name" value="Chorismate_II_sf"/>
</dbReference>
<dbReference type="SUPFAM" id="SSF48600">
    <property type="entry name" value="Chorismate mutase II"/>
    <property type="match status" value="1"/>
</dbReference>
<dbReference type="EC" id="5.4.99.5" evidence="6"/>
<feature type="domain" description="Chorismate mutase" evidence="22">
    <location>
        <begin position="1"/>
        <end position="92"/>
    </location>
</feature>
<dbReference type="PANTHER" id="PTHR21022">
    <property type="entry name" value="PREPHENATE DEHYDRATASE P PROTEIN"/>
    <property type="match status" value="1"/>
</dbReference>
<keyword evidence="11" id="KW-0028">Amino-acid biosynthesis</keyword>
<dbReference type="InterPro" id="IPR045865">
    <property type="entry name" value="ACT-like_dom_sf"/>
</dbReference>
<feature type="binding site" evidence="20">
    <location>
        <position position="84"/>
    </location>
    <ligand>
        <name>substrate</name>
    </ligand>
</feature>
<reference evidence="24 25" key="1">
    <citation type="submission" date="2018-12" db="EMBL/GenBank/DDBJ databases">
        <authorList>
            <person name="Chong R.A."/>
        </authorList>
    </citation>
    <scope>NUCLEOTIDE SEQUENCE [LARGE SCALE GENOMIC DNA]</scope>
    <source>
        <strain evidence="24 25">Ane</strain>
    </source>
</reference>
<evidence type="ECO:0000256" key="10">
    <source>
        <dbReference type="ARBA" id="ARBA00022533"/>
    </source>
</evidence>
<feature type="binding site" evidence="20">
    <location>
        <position position="39"/>
    </location>
    <ligand>
        <name>substrate</name>
    </ligand>
</feature>
<dbReference type="Gene3D" id="3.40.190.10">
    <property type="entry name" value="Periplasmic binding protein-like II"/>
    <property type="match status" value="2"/>
</dbReference>
<protein>
    <recommendedName>
        <fullName evidence="8">Bifunctional chorismate mutase/prephenate dehydratase</fullName>
        <ecNumber evidence="7">4.2.1.51</ecNumber>
        <ecNumber evidence="6">5.4.99.5</ecNumber>
    </recommendedName>
    <alternativeName>
        <fullName evidence="18">Chorismate mutase-prephenate dehydratase</fullName>
    </alternativeName>
    <alternativeName>
        <fullName evidence="17">p-protein</fullName>
    </alternativeName>
</protein>
<proteinExistence type="predicted"/>
<comment type="catalytic activity">
    <reaction evidence="19">
        <text>prephenate + H(+) = 3-phenylpyruvate + CO2 + H2O</text>
        <dbReference type="Rhea" id="RHEA:21648"/>
        <dbReference type="ChEBI" id="CHEBI:15377"/>
        <dbReference type="ChEBI" id="CHEBI:15378"/>
        <dbReference type="ChEBI" id="CHEBI:16526"/>
        <dbReference type="ChEBI" id="CHEBI:18005"/>
        <dbReference type="ChEBI" id="CHEBI:29934"/>
        <dbReference type="EC" id="4.2.1.51"/>
    </reaction>
</comment>